<evidence type="ECO:0000259" key="9">
    <source>
        <dbReference type="Pfam" id="PF01648"/>
    </source>
</evidence>
<accession>A0A0M3JX88</accession>
<keyword evidence="4" id="KW-0808">Transferase</keyword>
<dbReference type="EMBL" id="UYRR01031185">
    <property type="protein sequence ID" value="VDK47331.1"/>
    <property type="molecule type" value="Genomic_DNA"/>
</dbReference>
<feature type="domain" description="4'-phosphopantetheinyl transferase N-terminal" evidence="10">
    <location>
        <begin position="27"/>
        <end position="115"/>
    </location>
</feature>
<name>A0A0M3JX88_ANISI</name>
<dbReference type="InterPro" id="IPR050559">
    <property type="entry name" value="P-Pant_transferase_sf"/>
</dbReference>
<dbReference type="SUPFAM" id="SSF56214">
    <property type="entry name" value="4'-phosphopantetheinyl transferase"/>
    <property type="match status" value="2"/>
</dbReference>
<evidence type="ECO:0000256" key="4">
    <source>
        <dbReference type="ARBA" id="ARBA00022679"/>
    </source>
</evidence>
<organism evidence="13">
    <name type="scientific">Anisakis simplex</name>
    <name type="common">Herring worm</name>
    <dbReference type="NCBI Taxonomy" id="6269"/>
    <lineage>
        <taxon>Eukaryota</taxon>
        <taxon>Metazoa</taxon>
        <taxon>Ecdysozoa</taxon>
        <taxon>Nematoda</taxon>
        <taxon>Chromadorea</taxon>
        <taxon>Rhabditida</taxon>
        <taxon>Spirurina</taxon>
        <taxon>Ascaridomorpha</taxon>
        <taxon>Ascaridoidea</taxon>
        <taxon>Anisakidae</taxon>
        <taxon>Anisakis</taxon>
        <taxon>Anisakis simplex complex</taxon>
    </lineage>
</organism>
<evidence type="ECO:0000256" key="5">
    <source>
        <dbReference type="ARBA" id="ARBA00030484"/>
    </source>
</evidence>
<reference evidence="11 12" key="2">
    <citation type="submission" date="2018-11" db="EMBL/GenBank/DDBJ databases">
        <authorList>
            <consortium name="Pathogen Informatics"/>
        </authorList>
    </citation>
    <scope>NUCLEOTIDE SEQUENCE [LARGE SCALE GENOMIC DNA]</scope>
</reference>
<dbReference type="Gene3D" id="3.90.470.20">
    <property type="entry name" value="4'-phosphopantetheinyl transferase domain"/>
    <property type="match status" value="2"/>
</dbReference>
<dbReference type="PANTHER" id="PTHR12215:SF23">
    <property type="entry name" value="L-AMINOADIPATE-SEMIALDEHYDE DEHYDROGENASE-PHOSPHOPANTETHEINYL TRANSFERASE"/>
    <property type="match status" value="1"/>
</dbReference>
<evidence type="ECO:0000256" key="2">
    <source>
        <dbReference type="ARBA" id="ARBA00013172"/>
    </source>
</evidence>
<dbReference type="GO" id="GO:0000287">
    <property type="term" value="F:magnesium ion binding"/>
    <property type="evidence" value="ECO:0007669"/>
    <property type="project" value="InterPro"/>
</dbReference>
<dbReference type="AlphaFoldDB" id="A0A0M3JX88"/>
<dbReference type="GO" id="GO:0019878">
    <property type="term" value="P:lysine biosynthetic process via aminoadipic acid"/>
    <property type="evidence" value="ECO:0007669"/>
    <property type="project" value="TreeGrafter"/>
</dbReference>
<evidence type="ECO:0000256" key="8">
    <source>
        <dbReference type="ARBA" id="ARBA00048794"/>
    </source>
</evidence>
<reference evidence="13" key="1">
    <citation type="submission" date="2017-02" db="UniProtKB">
        <authorList>
            <consortium name="WormBaseParasite"/>
        </authorList>
    </citation>
    <scope>IDENTIFICATION</scope>
</reference>
<evidence type="ECO:0000313" key="11">
    <source>
        <dbReference type="EMBL" id="VDK47331.1"/>
    </source>
</evidence>
<dbReference type="EC" id="2.7.8.7" evidence="2"/>
<dbReference type="OrthoDB" id="26719at2759"/>
<evidence type="ECO:0000256" key="1">
    <source>
        <dbReference type="ARBA" id="ARBA00006195"/>
    </source>
</evidence>
<sequence>MNADKDCKCHRLAISINKVLESDHLEVQFRKAILSISEQEFAKVAKFRYKDDALASLLGRLFLRQAARRLTGVQWNEIEFGRTEKGKPYLCKPDGFNFGMNVSHQGDYVAFASSCTDKVGVDCMRLDKDRNNKTADEYINSMAKSASAEELRVMRSQATEQMKMTYFYRYWCLKEALLKATGEGLLSDLRRLDFRVDANERYRPRCYVTSTSVLLDGKPQNQWVFEETFIDDRHAAAVCREKKLPQTCEFYSDAEKRLFFSKVDMDFLLDGATPLNLAIQDDGAKQWQEFVAKPRKNF</sequence>
<dbReference type="GO" id="GO:0008897">
    <property type="term" value="F:holo-[acyl-carrier-protein] synthase activity"/>
    <property type="evidence" value="ECO:0007669"/>
    <property type="project" value="UniProtKB-EC"/>
</dbReference>
<gene>
    <name evidence="11" type="ORF">ASIM_LOCUS12416</name>
</gene>
<evidence type="ECO:0000256" key="6">
    <source>
        <dbReference type="ARBA" id="ARBA00033443"/>
    </source>
</evidence>
<protein>
    <recommendedName>
        <fullName evidence="3">L-aminoadipate-semialdehyde dehydrogenase-phosphopantetheinyl transferase</fullName>
        <ecNumber evidence="2">2.7.8.7</ecNumber>
    </recommendedName>
    <alternativeName>
        <fullName evidence="5">4'-phosphopantetheinyl transferase</fullName>
    </alternativeName>
    <alternativeName>
        <fullName evidence="6">Alpha-aminoadipic semialdehyde dehydrogenase-phosphopantetheinyl transferase</fullName>
    </alternativeName>
</protein>
<dbReference type="Pfam" id="PF22624">
    <property type="entry name" value="AASDHPPT_N"/>
    <property type="match status" value="1"/>
</dbReference>
<dbReference type="FunFam" id="3.90.470.20:FF:000003">
    <property type="entry name" value="L-aminoadipate-semialdehyde dehydrogenase-phosphopantetheinyl transferase"/>
    <property type="match status" value="1"/>
</dbReference>
<evidence type="ECO:0000256" key="3">
    <source>
        <dbReference type="ARBA" id="ARBA00016301"/>
    </source>
</evidence>
<comment type="catalytic activity">
    <reaction evidence="7">
        <text>apo-[ACP] + CoA = holo-[ACP] + adenosine 3',5'-bisphosphate + H(+)</text>
        <dbReference type="Rhea" id="RHEA:12068"/>
        <dbReference type="Rhea" id="RHEA-COMP:9685"/>
        <dbReference type="Rhea" id="RHEA-COMP:9690"/>
        <dbReference type="ChEBI" id="CHEBI:15378"/>
        <dbReference type="ChEBI" id="CHEBI:29999"/>
        <dbReference type="ChEBI" id="CHEBI:57287"/>
        <dbReference type="ChEBI" id="CHEBI:58343"/>
        <dbReference type="ChEBI" id="CHEBI:64479"/>
        <dbReference type="EC" id="2.7.8.7"/>
    </reaction>
    <physiologicalReaction direction="left-to-right" evidence="7">
        <dbReference type="Rhea" id="RHEA:12069"/>
    </physiologicalReaction>
</comment>
<evidence type="ECO:0000256" key="7">
    <source>
        <dbReference type="ARBA" id="ARBA00048641"/>
    </source>
</evidence>
<comment type="similarity">
    <text evidence="1">Belongs to the P-Pant transferase superfamily. AcpS family.</text>
</comment>
<dbReference type="PANTHER" id="PTHR12215">
    <property type="entry name" value="PHOSPHOPANTETHEINE TRANSFERASE"/>
    <property type="match status" value="1"/>
</dbReference>
<dbReference type="InterPro" id="IPR037143">
    <property type="entry name" value="4-PPantetheinyl_Trfase_dom_sf"/>
</dbReference>
<keyword evidence="12" id="KW-1185">Reference proteome</keyword>
<dbReference type="InterPro" id="IPR055066">
    <property type="entry name" value="AASDHPPT_N"/>
</dbReference>
<feature type="domain" description="4'-phosphopantetheinyl transferase" evidence="9">
    <location>
        <begin position="119"/>
        <end position="239"/>
    </location>
</feature>
<dbReference type="WBParaSite" id="ASIM_0001295001-mRNA-1">
    <property type="protein sequence ID" value="ASIM_0001295001-mRNA-1"/>
    <property type="gene ID" value="ASIM_0001295001"/>
</dbReference>
<evidence type="ECO:0000313" key="12">
    <source>
        <dbReference type="Proteomes" id="UP000267096"/>
    </source>
</evidence>
<dbReference type="Pfam" id="PF01648">
    <property type="entry name" value="ACPS"/>
    <property type="match status" value="1"/>
</dbReference>
<dbReference type="GO" id="GO:0005829">
    <property type="term" value="C:cytosol"/>
    <property type="evidence" value="ECO:0007669"/>
    <property type="project" value="TreeGrafter"/>
</dbReference>
<evidence type="ECO:0000259" key="10">
    <source>
        <dbReference type="Pfam" id="PF22624"/>
    </source>
</evidence>
<comment type="catalytic activity">
    <reaction evidence="8">
        <text>apo-[ACP] + acetyl-CoA = acetyl-[ACP] + adenosine 3',5'-bisphosphate + H(+)</text>
        <dbReference type="Rhea" id="RHEA:46564"/>
        <dbReference type="Rhea" id="RHEA-COMP:9621"/>
        <dbReference type="Rhea" id="RHEA-COMP:9690"/>
        <dbReference type="ChEBI" id="CHEBI:15378"/>
        <dbReference type="ChEBI" id="CHEBI:29999"/>
        <dbReference type="ChEBI" id="CHEBI:57288"/>
        <dbReference type="ChEBI" id="CHEBI:58343"/>
        <dbReference type="ChEBI" id="CHEBI:78446"/>
    </reaction>
    <physiologicalReaction direction="left-to-right" evidence="8">
        <dbReference type="Rhea" id="RHEA:46565"/>
    </physiologicalReaction>
</comment>
<proteinExistence type="inferred from homology"/>
<dbReference type="Proteomes" id="UP000267096">
    <property type="component" value="Unassembled WGS sequence"/>
</dbReference>
<dbReference type="InterPro" id="IPR008278">
    <property type="entry name" value="4-PPantetheinyl_Trfase_dom"/>
</dbReference>
<evidence type="ECO:0000313" key="13">
    <source>
        <dbReference type="WBParaSite" id="ASIM_0001295001-mRNA-1"/>
    </source>
</evidence>